<gene>
    <name evidence="1" type="ORF">HH800_05620</name>
</gene>
<evidence type="ECO:0000313" key="2">
    <source>
        <dbReference type="Proteomes" id="UP000502611"/>
    </source>
</evidence>
<sequence>MSSDDHAHLMGRIAALELLATTSLVDMSMRTPGDDPLSSLKSMRTGLFSSLQHIDRASGDFADQVWDELATALNETFDRAETRIENALRD</sequence>
<organism evidence="1 2">
    <name type="scientific">Sphingobium yanoikuyae</name>
    <name type="common">Sphingomonas yanoikuyae</name>
    <dbReference type="NCBI Taxonomy" id="13690"/>
    <lineage>
        <taxon>Bacteria</taxon>
        <taxon>Pseudomonadati</taxon>
        <taxon>Pseudomonadota</taxon>
        <taxon>Alphaproteobacteria</taxon>
        <taxon>Sphingomonadales</taxon>
        <taxon>Sphingomonadaceae</taxon>
        <taxon>Sphingobium</taxon>
    </lineage>
</organism>
<reference evidence="1 2" key="1">
    <citation type="submission" date="2020-04" db="EMBL/GenBank/DDBJ databases">
        <title>The Whole Genome Analysis of High salt-tolerant Sphingobium yanoikuyae YC-XJ2 with Aryl organophosphorus flame retardants (aryl-OPFRs)-degrading capacity and characteristics of Related phosphotriesterase.</title>
        <authorList>
            <person name="Li X."/>
        </authorList>
    </citation>
    <scope>NUCLEOTIDE SEQUENCE [LARGE SCALE GENOMIC DNA]</scope>
    <source>
        <strain evidence="1 2">YC-XJ2</strain>
    </source>
</reference>
<dbReference type="Proteomes" id="UP000502611">
    <property type="component" value="Chromosome"/>
</dbReference>
<accession>A0A6M4G7T2</accession>
<name>A0A6M4G7T2_SPHYA</name>
<protein>
    <submittedName>
        <fullName evidence="1">Uncharacterized protein</fullName>
    </submittedName>
</protein>
<dbReference type="RefSeq" id="WP_169860438.1">
    <property type="nucleotide sequence ID" value="NZ_CP053021.1"/>
</dbReference>
<dbReference type="EMBL" id="CP053021">
    <property type="protein sequence ID" value="QJR01717.1"/>
    <property type="molecule type" value="Genomic_DNA"/>
</dbReference>
<evidence type="ECO:0000313" key="1">
    <source>
        <dbReference type="EMBL" id="QJR01717.1"/>
    </source>
</evidence>
<dbReference type="AlphaFoldDB" id="A0A6M4G7T2"/>
<proteinExistence type="predicted"/>